<dbReference type="SUPFAM" id="SSF50182">
    <property type="entry name" value="Sm-like ribonucleoproteins"/>
    <property type="match status" value="1"/>
</dbReference>
<protein>
    <submittedName>
        <fullName evidence="9">Mechanosensitive ion channel protein MscS</fullName>
    </submittedName>
</protein>
<name>A0A2S7I5A8_9FLAO</name>
<evidence type="ECO:0000256" key="6">
    <source>
        <dbReference type="SAM" id="Phobius"/>
    </source>
</evidence>
<evidence type="ECO:0000259" key="8">
    <source>
        <dbReference type="Pfam" id="PF21082"/>
    </source>
</evidence>
<keyword evidence="4 6" id="KW-1133">Transmembrane helix</keyword>
<organism evidence="9 10">
    <name type="scientific">Cloacibacterium normanense</name>
    <dbReference type="NCBI Taxonomy" id="237258"/>
    <lineage>
        <taxon>Bacteria</taxon>
        <taxon>Pseudomonadati</taxon>
        <taxon>Bacteroidota</taxon>
        <taxon>Flavobacteriia</taxon>
        <taxon>Flavobacteriales</taxon>
        <taxon>Weeksellaceae</taxon>
    </lineage>
</organism>
<sequence length="413" mass="48001">MGLLRKWSLEIGQFVKENFTEELTLPATIGFKILFLCLVFIVIDFISVMFWKFFSRFLVNVFKSKPILKEAYKQKAWRSIGHFFSLFFVYLIYDEIFAVIHPKTHIYVGRLIVFGQVMVIAFLAYRFAKALENYYIQNKDNYRITAIKALSETIRIFGTVVFSLIGIFVIFGIELQTVLGVLGAVTAVILLVFRDTILGFVTGIHVSTSKNLKIGDWIGIPKYNIEGNIQDINLLTTKIVNFDKTISTIPTYDLLSTEIRNHQVMYEGSSRRIKRSIYFNIKSFKFVDDEFYEKVKDINLISEYMDRKLREIAESKKNIPHAERIINGQQLTNIGLFRNYVLNYLKNNPKVDQDEIVLVRQLEISPQGMPLEIYCFANKAELVDYERIQADIFDHILTAAQEFDLEIMQISKV</sequence>
<dbReference type="PANTHER" id="PTHR30414:SF0">
    <property type="entry name" value="MINICONDUCTANCE MECHANOSENSITIVE CHANNEL YBDG"/>
    <property type="match status" value="1"/>
</dbReference>
<dbReference type="EMBL" id="PTPZ01000003">
    <property type="protein sequence ID" value="PPZ91719.1"/>
    <property type="molecule type" value="Genomic_DNA"/>
</dbReference>
<comment type="similarity">
    <text evidence="2">Belongs to the MscS (TC 1.A.23) family.</text>
</comment>
<dbReference type="Proteomes" id="UP000238565">
    <property type="component" value="Unassembled WGS sequence"/>
</dbReference>
<dbReference type="InterPro" id="IPR030192">
    <property type="entry name" value="YbdG"/>
</dbReference>
<dbReference type="RefSeq" id="WP_104793418.1">
    <property type="nucleotide sequence ID" value="NZ_PTPZ01000003.1"/>
</dbReference>
<evidence type="ECO:0000259" key="7">
    <source>
        <dbReference type="Pfam" id="PF00924"/>
    </source>
</evidence>
<gene>
    <name evidence="9" type="ORF">C3729_06545</name>
</gene>
<dbReference type="InterPro" id="IPR049278">
    <property type="entry name" value="MS_channel_C"/>
</dbReference>
<accession>A0A2S7I5A8</accession>
<keyword evidence="3 6" id="KW-0812">Transmembrane</keyword>
<feature type="transmembrane region" description="Helical" evidence="6">
    <location>
        <begin position="179"/>
        <end position="204"/>
    </location>
</feature>
<reference evidence="9 10" key="1">
    <citation type="submission" date="2018-02" db="EMBL/GenBank/DDBJ databases">
        <title>Draft genome sequence of bacterial isolates from marine environment.</title>
        <authorList>
            <person name="Singh S.K."/>
            <person name="Hill R."/>
            <person name="Major S."/>
            <person name="Cai H."/>
            <person name="Li Y."/>
        </authorList>
    </citation>
    <scope>NUCLEOTIDE SEQUENCE [LARGE SCALE GENOMIC DNA]</scope>
    <source>
        <strain evidence="9 10">IMET F</strain>
    </source>
</reference>
<evidence type="ECO:0000256" key="2">
    <source>
        <dbReference type="ARBA" id="ARBA00008017"/>
    </source>
</evidence>
<feature type="domain" description="Mechanosensitive ion channel MscS" evidence="7">
    <location>
        <begin position="195"/>
        <end position="262"/>
    </location>
</feature>
<evidence type="ECO:0000313" key="9">
    <source>
        <dbReference type="EMBL" id="PPZ91719.1"/>
    </source>
</evidence>
<evidence type="ECO:0000256" key="1">
    <source>
        <dbReference type="ARBA" id="ARBA00004127"/>
    </source>
</evidence>
<dbReference type="GO" id="GO:0012505">
    <property type="term" value="C:endomembrane system"/>
    <property type="evidence" value="ECO:0007669"/>
    <property type="project" value="UniProtKB-SubCell"/>
</dbReference>
<dbReference type="Pfam" id="PF21082">
    <property type="entry name" value="MS_channel_3rd"/>
    <property type="match status" value="1"/>
</dbReference>
<dbReference type="InterPro" id="IPR006685">
    <property type="entry name" value="MscS_channel_2nd"/>
</dbReference>
<feature type="domain" description="Mechanosensitive ion channel MscS C-terminal" evidence="8">
    <location>
        <begin position="340"/>
        <end position="407"/>
    </location>
</feature>
<dbReference type="InterPro" id="IPR010920">
    <property type="entry name" value="LSM_dom_sf"/>
</dbReference>
<evidence type="ECO:0000256" key="3">
    <source>
        <dbReference type="ARBA" id="ARBA00022692"/>
    </source>
</evidence>
<dbReference type="GO" id="GO:0008381">
    <property type="term" value="F:mechanosensitive monoatomic ion channel activity"/>
    <property type="evidence" value="ECO:0007669"/>
    <property type="project" value="InterPro"/>
</dbReference>
<evidence type="ECO:0000256" key="4">
    <source>
        <dbReference type="ARBA" id="ARBA00022989"/>
    </source>
</evidence>
<feature type="transmembrane region" description="Helical" evidence="6">
    <location>
        <begin position="33"/>
        <end position="54"/>
    </location>
</feature>
<feature type="transmembrane region" description="Helical" evidence="6">
    <location>
        <begin position="105"/>
        <end position="128"/>
    </location>
</feature>
<dbReference type="Pfam" id="PF00924">
    <property type="entry name" value="MS_channel_2nd"/>
    <property type="match status" value="1"/>
</dbReference>
<comment type="subcellular location">
    <subcellularLocation>
        <location evidence="1">Endomembrane system</location>
        <topology evidence="1">Multi-pass membrane protein</topology>
    </subcellularLocation>
</comment>
<feature type="transmembrane region" description="Helical" evidence="6">
    <location>
        <begin position="75"/>
        <end position="93"/>
    </location>
</feature>
<dbReference type="InterPro" id="IPR023408">
    <property type="entry name" value="MscS_beta-dom_sf"/>
</dbReference>
<keyword evidence="5 6" id="KW-0472">Membrane</keyword>
<evidence type="ECO:0000313" key="10">
    <source>
        <dbReference type="Proteomes" id="UP000238565"/>
    </source>
</evidence>
<feature type="transmembrane region" description="Helical" evidence="6">
    <location>
        <begin position="149"/>
        <end position="173"/>
    </location>
</feature>
<comment type="caution">
    <text evidence="9">The sequence shown here is derived from an EMBL/GenBank/DDBJ whole genome shotgun (WGS) entry which is preliminary data.</text>
</comment>
<dbReference type="GO" id="GO:0005886">
    <property type="term" value="C:plasma membrane"/>
    <property type="evidence" value="ECO:0007669"/>
    <property type="project" value="TreeGrafter"/>
</dbReference>
<dbReference type="AlphaFoldDB" id="A0A2S7I5A8"/>
<proteinExistence type="inferred from homology"/>
<evidence type="ECO:0000256" key="5">
    <source>
        <dbReference type="ARBA" id="ARBA00023136"/>
    </source>
</evidence>
<dbReference type="Gene3D" id="2.30.30.60">
    <property type="match status" value="1"/>
</dbReference>
<dbReference type="PANTHER" id="PTHR30414">
    <property type="entry name" value="MINICONDUCTANCE MECHANOSENSITIVE CHANNEL YBDG"/>
    <property type="match status" value="1"/>
</dbReference>
<dbReference type="GO" id="GO:0071470">
    <property type="term" value="P:cellular response to osmotic stress"/>
    <property type="evidence" value="ECO:0007669"/>
    <property type="project" value="InterPro"/>
</dbReference>